<dbReference type="SUPFAM" id="SSF63491">
    <property type="entry name" value="BAG domain"/>
    <property type="match status" value="1"/>
</dbReference>
<feature type="coiled-coil region" evidence="1">
    <location>
        <begin position="161"/>
        <end position="252"/>
    </location>
</feature>
<dbReference type="Proteomes" id="UP001473302">
    <property type="component" value="Unassembled WGS sequence"/>
</dbReference>
<protein>
    <submittedName>
        <fullName evidence="3">Uncharacterized protein</fullName>
    </submittedName>
</protein>
<comment type="caution">
    <text evidence="3">The sequence shown here is derived from an EMBL/GenBank/DDBJ whole genome shotgun (WGS) entry which is preliminary data.</text>
</comment>
<organism evidence="3 4">
    <name type="scientific">Mucor flavus</name>
    <dbReference type="NCBI Taxonomy" id="439312"/>
    <lineage>
        <taxon>Eukaryota</taxon>
        <taxon>Fungi</taxon>
        <taxon>Fungi incertae sedis</taxon>
        <taxon>Mucoromycota</taxon>
        <taxon>Mucoromycotina</taxon>
        <taxon>Mucoromycetes</taxon>
        <taxon>Mucorales</taxon>
        <taxon>Mucorineae</taxon>
        <taxon>Mucoraceae</taxon>
        <taxon>Mucor</taxon>
    </lineage>
</organism>
<reference evidence="3 4" key="1">
    <citation type="submission" date="2024-04" db="EMBL/GenBank/DDBJ databases">
        <title>genome sequences of Mucor flavus KT1a and Helicostylum pulchrum KT1b strains isolated from the surface of a dry-aged beef.</title>
        <authorList>
            <person name="Toyotome T."/>
            <person name="Hosono M."/>
            <person name="Torimaru M."/>
            <person name="Fukuda K."/>
            <person name="Mikami N."/>
        </authorList>
    </citation>
    <scope>NUCLEOTIDE SEQUENCE [LARGE SCALE GENOMIC DNA]</scope>
    <source>
        <strain evidence="3 4">KT1a</strain>
    </source>
</reference>
<evidence type="ECO:0000256" key="2">
    <source>
        <dbReference type="SAM" id="Phobius"/>
    </source>
</evidence>
<proteinExistence type="predicted"/>
<keyword evidence="1" id="KW-0175">Coiled coil</keyword>
<evidence type="ECO:0000256" key="1">
    <source>
        <dbReference type="SAM" id="Coils"/>
    </source>
</evidence>
<name>A0ABP9Z2Q4_9FUNG</name>
<keyword evidence="4" id="KW-1185">Reference proteome</keyword>
<keyword evidence="2" id="KW-0812">Transmembrane</keyword>
<dbReference type="EMBL" id="BAABUK010000016">
    <property type="protein sequence ID" value="GAA5813385.1"/>
    <property type="molecule type" value="Genomic_DNA"/>
</dbReference>
<evidence type="ECO:0000313" key="3">
    <source>
        <dbReference type="EMBL" id="GAA5813385.1"/>
    </source>
</evidence>
<feature type="transmembrane region" description="Helical" evidence="2">
    <location>
        <begin position="12"/>
        <end position="32"/>
    </location>
</feature>
<keyword evidence="2" id="KW-0472">Membrane</keyword>
<gene>
    <name evidence="3" type="ORF">MFLAVUS_006863</name>
</gene>
<evidence type="ECO:0000313" key="4">
    <source>
        <dbReference type="Proteomes" id="UP001473302"/>
    </source>
</evidence>
<accession>A0ABP9Z2Q4</accession>
<dbReference type="InterPro" id="IPR036533">
    <property type="entry name" value="BAG_dom_sf"/>
</dbReference>
<keyword evidence="2" id="KW-1133">Transmembrane helix</keyword>
<sequence length="275" mass="31954">MLDIQKNRSTLIYGAAAVSLAILGTSITYYILEDDKRAKRRKEARKSERATLRILQQIKEQQEKIETSMKDAEYTVEDQKCTDKDFKKKEYTLAHANELLLQLMEKLDAIRPLTVVLGGDTEKEPTEFENQLVSNIKSKKRNIIEAIEGLFRRLDTANVKAKKEASRREQQAKEKARIEQEKRKVELEEAERKLKLEQEQEKIRLEQEQKAKEEAERVAKEEAERRLKEEELAKLALEAEAIKKLSEQQQDDVTVQEEAVLAALKEVEILDFSQN</sequence>
<dbReference type="Gene3D" id="1.20.58.120">
    <property type="entry name" value="BAG domain"/>
    <property type="match status" value="1"/>
</dbReference>